<keyword evidence="3" id="KW-0732">Signal</keyword>
<dbReference type="RefSeq" id="XP_009050851.1">
    <property type="nucleotide sequence ID" value="XM_009052603.1"/>
</dbReference>
<dbReference type="EC" id="2.3.1.5" evidence="2"/>
<sequence length="317" mass="37010">MSMKCLNIISCLLIDVVCQCVTKMLSLEEAKKYMIDVFGILNVDELLSNRNKLEVITTINDAYREVEPYQNIIMLAEPQSKRRRPTWTEITANVKKRCGGMCFTHHMFLFEFYKALNFEVALVPAQVSNYWNHTVILFRNLVKPGDLYLIDEASAYPTFNPICLDFSEKSPIMYHSFLEYRYTKHNGSIYRMHRKGDQGYRTFDPKTSFYKDGWRKFSEFRIEDETKDASSLNDIYDNVFTNPNITPFHKSLRVIYFPGKKAKIICNKKVLLEVCDGELEVTEYESEDDLIKCINAILPMLGEELIRKALSHVALYK</sequence>
<dbReference type="SUPFAM" id="SSF54001">
    <property type="entry name" value="Cysteine proteinases"/>
    <property type="match status" value="1"/>
</dbReference>
<evidence type="ECO:0000256" key="1">
    <source>
        <dbReference type="ARBA" id="ARBA00006547"/>
    </source>
</evidence>
<dbReference type="OrthoDB" id="10260017at2759"/>
<feature type="signal peptide" evidence="3">
    <location>
        <begin position="1"/>
        <end position="18"/>
    </location>
</feature>
<evidence type="ECO:0000256" key="3">
    <source>
        <dbReference type="SAM" id="SignalP"/>
    </source>
</evidence>
<keyword evidence="5" id="KW-1185">Reference proteome</keyword>
<dbReference type="HOGENOM" id="CLU_078067_0_0_1"/>
<dbReference type="CTD" id="20242681"/>
<comment type="similarity">
    <text evidence="1">Belongs to the arylamine N-acetyltransferase family.</text>
</comment>
<evidence type="ECO:0000256" key="2">
    <source>
        <dbReference type="ARBA" id="ARBA00012701"/>
    </source>
</evidence>
<feature type="chain" id="PRO_5004718496" description="arylamine N-acetyltransferase" evidence="3">
    <location>
        <begin position="19"/>
        <end position="317"/>
    </location>
</feature>
<evidence type="ECO:0000313" key="4">
    <source>
        <dbReference type="EMBL" id="ESO98464.1"/>
    </source>
</evidence>
<dbReference type="PANTHER" id="PTHR11786:SF0">
    <property type="entry name" value="ARYLAMINE N-ACETYLTRANSFERASE 4-RELATED"/>
    <property type="match status" value="1"/>
</dbReference>
<dbReference type="OMA" id="CYTQNVF"/>
<dbReference type="KEGG" id="lgi:LOTGIDRAFT_174273"/>
<dbReference type="InterPro" id="IPR038765">
    <property type="entry name" value="Papain-like_cys_pep_sf"/>
</dbReference>
<dbReference type="InterPro" id="IPR053710">
    <property type="entry name" value="Arylamine_NAT_domain_sf"/>
</dbReference>
<dbReference type="Gene3D" id="3.30.2140.20">
    <property type="match status" value="1"/>
</dbReference>
<gene>
    <name evidence="4" type="ORF">LOTGIDRAFT_174273</name>
</gene>
<proteinExistence type="inferred from homology"/>
<dbReference type="Proteomes" id="UP000030746">
    <property type="component" value="Unassembled WGS sequence"/>
</dbReference>
<dbReference type="PANTHER" id="PTHR11786">
    <property type="entry name" value="N-HYDROXYARYLAMINE O-ACETYLTRANSFERASE"/>
    <property type="match status" value="1"/>
</dbReference>
<dbReference type="EMBL" id="KB201258">
    <property type="protein sequence ID" value="ESO98464.1"/>
    <property type="molecule type" value="Genomic_DNA"/>
</dbReference>
<reference evidence="4 5" key="1">
    <citation type="journal article" date="2013" name="Nature">
        <title>Insights into bilaterian evolution from three spiralian genomes.</title>
        <authorList>
            <person name="Simakov O."/>
            <person name="Marletaz F."/>
            <person name="Cho S.J."/>
            <person name="Edsinger-Gonzales E."/>
            <person name="Havlak P."/>
            <person name="Hellsten U."/>
            <person name="Kuo D.H."/>
            <person name="Larsson T."/>
            <person name="Lv J."/>
            <person name="Arendt D."/>
            <person name="Savage R."/>
            <person name="Osoegawa K."/>
            <person name="de Jong P."/>
            <person name="Grimwood J."/>
            <person name="Chapman J.A."/>
            <person name="Shapiro H."/>
            <person name="Aerts A."/>
            <person name="Otillar R.P."/>
            <person name="Terry A.Y."/>
            <person name="Boore J.L."/>
            <person name="Grigoriev I.V."/>
            <person name="Lindberg D.R."/>
            <person name="Seaver E.C."/>
            <person name="Weisblat D.A."/>
            <person name="Putnam N.H."/>
            <person name="Rokhsar D.S."/>
        </authorList>
    </citation>
    <scope>NUCLEOTIDE SEQUENCE [LARGE SCALE GENOMIC DNA]</scope>
</reference>
<dbReference type="GeneID" id="20242681"/>
<protein>
    <recommendedName>
        <fullName evidence="2">arylamine N-acetyltransferase</fullName>
        <ecNumber evidence="2">2.3.1.5</ecNumber>
    </recommendedName>
</protein>
<name>V4C9N4_LOTGI</name>
<organism evidence="4 5">
    <name type="scientific">Lottia gigantea</name>
    <name type="common">Giant owl limpet</name>
    <dbReference type="NCBI Taxonomy" id="225164"/>
    <lineage>
        <taxon>Eukaryota</taxon>
        <taxon>Metazoa</taxon>
        <taxon>Spiralia</taxon>
        <taxon>Lophotrochozoa</taxon>
        <taxon>Mollusca</taxon>
        <taxon>Gastropoda</taxon>
        <taxon>Patellogastropoda</taxon>
        <taxon>Lottioidea</taxon>
        <taxon>Lottiidae</taxon>
        <taxon>Lottia</taxon>
    </lineage>
</organism>
<accession>V4C9N4</accession>
<dbReference type="AlphaFoldDB" id="V4C9N4"/>
<dbReference type="InterPro" id="IPR001447">
    <property type="entry name" value="Arylamine_N-AcTrfase"/>
</dbReference>
<dbReference type="GO" id="GO:0004060">
    <property type="term" value="F:arylamine N-acetyltransferase activity"/>
    <property type="evidence" value="ECO:0007669"/>
    <property type="project" value="UniProtKB-EC"/>
</dbReference>
<evidence type="ECO:0000313" key="5">
    <source>
        <dbReference type="Proteomes" id="UP000030746"/>
    </source>
</evidence>